<accession>A0ABR3F9Z2</accession>
<name>A0ABR3F9Z2_9AGAR</name>
<proteinExistence type="predicted"/>
<evidence type="ECO:0008006" key="4">
    <source>
        <dbReference type="Google" id="ProtNLM"/>
    </source>
</evidence>
<evidence type="ECO:0000313" key="2">
    <source>
        <dbReference type="EMBL" id="KAL0572121.1"/>
    </source>
</evidence>
<protein>
    <recommendedName>
        <fullName evidence="4">F-box domain-containing protein</fullName>
    </recommendedName>
</protein>
<sequence>MTEARPMHAKNGTSSEYLTRPTVTLQELRSEMEGFIIRKQSIRTGHNGNRPFWEANTTVRAFEPVQSTAAGLSTEPLKQFLTALDDPCALQYCPSCGQSTEGAEKQLEKAPPEVIDVLYRSNDPPITDNHLIALHQFHQETASAIGSLESRISRLRKQAEELELQKIGMEKELRRCWVITSAVRRLPHDVLTCICDHYADVADPTNENVRNPPWTLTKVCRRWRSSVSSLPRLWTFFNLNLLDNLDVDQAKDRVLLQLSRCQDQPMQVIVGDLIRTSSSTMAEEIIPILCANKRVSHWRQASIDLDHDDIAFFSPYAGLFNGLERLQLNVYTESTSEIALDVFSNAPSLRRLTICGDNDLARNLALPWSQITHYTARDSPTHFTTNGFHYITLPRLTSLQICWLDCVITDWDETPGPPVVLPLLHTLILSSAAEAARIPREESGIVEILDWITLPALRTLKLPNSLRGSSRSIRELIQRSDCSLLEFALFEIMDSETTNVSDLITSGCLRTVQTLSTGWTLSHSEQAFDNVLHTALTRHVGQEDHLPNLACFQTDSWESNHGLIELYNMVRSRRSANGNNLGQLILQDSGSLPLRAAESWRETSGKRFETLRKEGLRLEWRDKGIREMF</sequence>
<dbReference type="Proteomes" id="UP001465976">
    <property type="component" value="Unassembled WGS sequence"/>
</dbReference>
<evidence type="ECO:0000256" key="1">
    <source>
        <dbReference type="SAM" id="Coils"/>
    </source>
</evidence>
<keyword evidence="3" id="KW-1185">Reference proteome</keyword>
<dbReference type="EMBL" id="JBAHYK010000670">
    <property type="protein sequence ID" value="KAL0572121.1"/>
    <property type="molecule type" value="Genomic_DNA"/>
</dbReference>
<keyword evidence="1" id="KW-0175">Coiled coil</keyword>
<organism evidence="2 3">
    <name type="scientific">Marasmius crinis-equi</name>
    <dbReference type="NCBI Taxonomy" id="585013"/>
    <lineage>
        <taxon>Eukaryota</taxon>
        <taxon>Fungi</taxon>
        <taxon>Dikarya</taxon>
        <taxon>Basidiomycota</taxon>
        <taxon>Agaricomycotina</taxon>
        <taxon>Agaricomycetes</taxon>
        <taxon>Agaricomycetidae</taxon>
        <taxon>Agaricales</taxon>
        <taxon>Marasmiineae</taxon>
        <taxon>Marasmiaceae</taxon>
        <taxon>Marasmius</taxon>
    </lineage>
</organism>
<gene>
    <name evidence="2" type="ORF">V5O48_009848</name>
</gene>
<feature type="coiled-coil region" evidence="1">
    <location>
        <begin position="145"/>
        <end position="172"/>
    </location>
</feature>
<comment type="caution">
    <text evidence="2">The sequence shown here is derived from an EMBL/GenBank/DDBJ whole genome shotgun (WGS) entry which is preliminary data.</text>
</comment>
<reference evidence="2 3" key="1">
    <citation type="submission" date="2024-02" db="EMBL/GenBank/DDBJ databases">
        <title>A draft genome for the cacao thread blight pathogen Marasmius crinis-equi.</title>
        <authorList>
            <person name="Cohen S.P."/>
            <person name="Baruah I.K."/>
            <person name="Amoako-Attah I."/>
            <person name="Bukari Y."/>
            <person name="Meinhardt L.W."/>
            <person name="Bailey B.A."/>
        </authorList>
    </citation>
    <scope>NUCLEOTIDE SEQUENCE [LARGE SCALE GENOMIC DNA]</scope>
    <source>
        <strain evidence="2 3">GH-76</strain>
    </source>
</reference>
<evidence type="ECO:0000313" key="3">
    <source>
        <dbReference type="Proteomes" id="UP001465976"/>
    </source>
</evidence>